<evidence type="ECO:0000313" key="7">
    <source>
        <dbReference type="Proteomes" id="UP000016932"/>
    </source>
</evidence>
<dbReference type="VEuPathDB" id="FungiDB:MYCFIDRAFT_210552"/>
<dbReference type="PANTHER" id="PTHR39136">
    <property type="entry name" value="ALTERED INHERITANCE OF MITOCHONDRIA PROTEIN 11"/>
    <property type="match status" value="1"/>
</dbReference>
<dbReference type="OrthoDB" id="3558022at2759"/>
<keyword evidence="3 4" id="KW-0472">Membrane</keyword>
<sequence>MSSWWDKYLAPGDIRQYHQPSSKHAPIEQPVHASPDPSQRNTPVKRVDAATRARRQNGLLLGGVAFTCLSAFVTRRALAKKHLAAYPKFVKAVPGQGQKMDVPTFAPSNTQPKAEGGLDAAEALFLATLNVASVFMLGTGAFMKYNDIADVEDMRNWVREGVGYDVYAGDSEADKEIETWMADVLSRKDGVGDLKTSIVEKMAELAELGKKKSVSQELAELEKKKKALEARERA</sequence>
<protein>
    <recommendedName>
        <fullName evidence="4">Altered inheritance of mitochondria protein 11</fullName>
    </recommendedName>
</protein>
<accession>M3APR0</accession>
<evidence type="ECO:0000256" key="5">
    <source>
        <dbReference type="SAM" id="MobiDB-lite"/>
    </source>
</evidence>
<evidence type="ECO:0000256" key="4">
    <source>
        <dbReference type="RuleBase" id="RU367098"/>
    </source>
</evidence>
<proteinExistence type="inferred from homology"/>
<dbReference type="PANTHER" id="PTHR39136:SF1">
    <property type="entry name" value="ALTERED INHERITANCE OF MITOCHONDRIA PROTEIN 11"/>
    <property type="match status" value="1"/>
</dbReference>
<reference evidence="6 7" key="1">
    <citation type="journal article" date="2012" name="PLoS Pathog.">
        <title>Diverse lifestyles and strategies of plant pathogenesis encoded in the genomes of eighteen Dothideomycetes fungi.</title>
        <authorList>
            <person name="Ohm R.A."/>
            <person name="Feau N."/>
            <person name="Henrissat B."/>
            <person name="Schoch C.L."/>
            <person name="Horwitz B.A."/>
            <person name="Barry K.W."/>
            <person name="Condon B.J."/>
            <person name="Copeland A.C."/>
            <person name="Dhillon B."/>
            <person name="Glaser F."/>
            <person name="Hesse C.N."/>
            <person name="Kosti I."/>
            <person name="LaButti K."/>
            <person name="Lindquist E.A."/>
            <person name="Lucas S."/>
            <person name="Salamov A.A."/>
            <person name="Bradshaw R.E."/>
            <person name="Ciuffetti L."/>
            <person name="Hamelin R.C."/>
            <person name="Kema G.H.J."/>
            <person name="Lawrence C."/>
            <person name="Scott J.A."/>
            <person name="Spatafora J.W."/>
            <person name="Turgeon B.G."/>
            <person name="de Wit P.J.G.M."/>
            <person name="Zhong S."/>
            <person name="Goodwin S.B."/>
            <person name="Grigoriev I.V."/>
        </authorList>
    </citation>
    <scope>NUCLEOTIDE SEQUENCE [LARGE SCALE GENOMIC DNA]</scope>
    <source>
        <strain evidence="6 7">CIRAD86</strain>
    </source>
</reference>
<keyword evidence="1 4" id="KW-0812">Transmembrane</keyword>
<organism evidence="6 7">
    <name type="scientific">Pseudocercospora fijiensis (strain CIRAD86)</name>
    <name type="common">Black leaf streak disease fungus</name>
    <name type="synonym">Mycosphaerella fijiensis</name>
    <dbReference type="NCBI Taxonomy" id="383855"/>
    <lineage>
        <taxon>Eukaryota</taxon>
        <taxon>Fungi</taxon>
        <taxon>Dikarya</taxon>
        <taxon>Ascomycota</taxon>
        <taxon>Pezizomycotina</taxon>
        <taxon>Dothideomycetes</taxon>
        <taxon>Dothideomycetidae</taxon>
        <taxon>Mycosphaerellales</taxon>
        <taxon>Mycosphaerellaceae</taxon>
        <taxon>Pseudocercospora</taxon>
    </lineage>
</organism>
<dbReference type="InterPro" id="IPR038814">
    <property type="entry name" value="AIM11"/>
</dbReference>
<dbReference type="eggNOG" id="ENOG502S3SI">
    <property type="taxonomic scope" value="Eukaryota"/>
</dbReference>
<dbReference type="AlphaFoldDB" id="M3APR0"/>
<feature type="transmembrane region" description="Helical" evidence="4">
    <location>
        <begin position="123"/>
        <end position="145"/>
    </location>
</feature>
<evidence type="ECO:0000256" key="3">
    <source>
        <dbReference type="ARBA" id="ARBA00023136"/>
    </source>
</evidence>
<feature type="region of interest" description="Disordered" evidence="5">
    <location>
        <begin position="16"/>
        <end position="47"/>
    </location>
</feature>
<dbReference type="GO" id="GO:0005739">
    <property type="term" value="C:mitochondrion"/>
    <property type="evidence" value="ECO:0007669"/>
    <property type="project" value="TreeGrafter"/>
</dbReference>
<evidence type="ECO:0000313" key="6">
    <source>
        <dbReference type="EMBL" id="EME86606.1"/>
    </source>
</evidence>
<dbReference type="GeneID" id="19337118"/>
<evidence type="ECO:0000256" key="2">
    <source>
        <dbReference type="ARBA" id="ARBA00022989"/>
    </source>
</evidence>
<comment type="similarity">
    <text evidence="4">Belongs to the AIM11 family.</text>
</comment>
<dbReference type="RefSeq" id="XP_007923822.1">
    <property type="nucleotide sequence ID" value="XM_007925631.1"/>
</dbReference>
<dbReference type="EMBL" id="KB446556">
    <property type="protein sequence ID" value="EME86606.1"/>
    <property type="molecule type" value="Genomic_DNA"/>
</dbReference>
<dbReference type="Proteomes" id="UP000016932">
    <property type="component" value="Unassembled WGS sequence"/>
</dbReference>
<evidence type="ECO:0000256" key="1">
    <source>
        <dbReference type="ARBA" id="ARBA00022692"/>
    </source>
</evidence>
<keyword evidence="2 4" id="KW-1133">Transmembrane helix</keyword>
<comment type="subcellular location">
    <subcellularLocation>
        <location evidence="4">Membrane</location>
        <topology evidence="4">Multi-pass membrane protein</topology>
    </subcellularLocation>
</comment>
<keyword evidence="7" id="KW-1185">Reference proteome</keyword>
<dbReference type="HOGENOM" id="CLU_1283039_0_0_1"/>
<feature type="transmembrane region" description="Helical" evidence="4">
    <location>
        <begin position="59"/>
        <end position="78"/>
    </location>
</feature>
<gene>
    <name evidence="4" type="primary">AIM11</name>
    <name evidence="6" type="ORF">MYCFIDRAFT_210552</name>
</gene>
<dbReference type="GO" id="GO:0016020">
    <property type="term" value="C:membrane"/>
    <property type="evidence" value="ECO:0007669"/>
    <property type="project" value="UniProtKB-SubCell"/>
</dbReference>
<dbReference type="KEGG" id="pfj:MYCFIDRAFT_210552"/>
<name>M3APR0_PSEFD</name>